<evidence type="ECO:0000256" key="1">
    <source>
        <dbReference type="SAM" id="MobiDB-lite"/>
    </source>
</evidence>
<gene>
    <name evidence="2" type="ORF">PCOR1329_LOCUS4087</name>
</gene>
<accession>A0ABN9PTY8</accession>
<sequence>MSLAEPSSVALTMPSAPPGAGRGQSTLAPVRAPAASTALPTMLTRLEAHDTRSLDVSTHVVATPRKSAAGYPAALRMDCITLRMSAAQYTVSFGALSWTQSFMDWAMARPA</sequence>
<organism evidence="2 3">
    <name type="scientific">Prorocentrum cordatum</name>
    <dbReference type="NCBI Taxonomy" id="2364126"/>
    <lineage>
        <taxon>Eukaryota</taxon>
        <taxon>Sar</taxon>
        <taxon>Alveolata</taxon>
        <taxon>Dinophyceae</taxon>
        <taxon>Prorocentrales</taxon>
        <taxon>Prorocentraceae</taxon>
        <taxon>Prorocentrum</taxon>
    </lineage>
</organism>
<reference evidence="2" key="1">
    <citation type="submission" date="2023-10" db="EMBL/GenBank/DDBJ databases">
        <authorList>
            <person name="Chen Y."/>
            <person name="Shah S."/>
            <person name="Dougan E. K."/>
            <person name="Thang M."/>
            <person name="Chan C."/>
        </authorList>
    </citation>
    <scope>NUCLEOTIDE SEQUENCE [LARGE SCALE GENOMIC DNA]</scope>
</reference>
<feature type="region of interest" description="Disordered" evidence="1">
    <location>
        <begin position="1"/>
        <end position="28"/>
    </location>
</feature>
<protein>
    <submittedName>
        <fullName evidence="2">Uncharacterized protein</fullName>
    </submittedName>
</protein>
<proteinExistence type="predicted"/>
<evidence type="ECO:0000313" key="3">
    <source>
        <dbReference type="Proteomes" id="UP001189429"/>
    </source>
</evidence>
<comment type="caution">
    <text evidence="2">The sequence shown here is derived from an EMBL/GenBank/DDBJ whole genome shotgun (WGS) entry which is preliminary data.</text>
</comment>
<name>A0ABN9PTY8_9DINO</name>
<dbReference type="Proteomes" id="UP001189429">
    <property type="component" value="Unassembled WGS sequence"/>
</dbReference>
<dbReference type="EMBL" id="CAUYUJ010001059">
    <property type="protein sequence ID" value="CAK0793956.1"/>
    <property type="molecule type" value="Genomic_DNA"/>
</dbReference>
<evidence type="ECO:0000313" key="2">
    <source>
        <dbReference type="EMBL" id="CAK0793956.1"/>
    </source>
</evidence>
<keyword evidence="3" id="KW-1185">Reference proteome</keyword>